<proteinExistence type="predicted"/>
<gene>
    <name evidence="1" type="ORF">JKJ07_02085</name>
</gene>
<dbReference type="RefSeq" id="WP_202989427.1">
    <property type="nucleotide sequence ID" value="NZ_JAENHO010000001.1"/>
</dbReference>
<sequence length="96" mass="10625">MDWDADIEIVTDLDPARVDDILAEVEEDVLARYDPREGVLRLRHRLRAAHYGAALVETAAWLTGEALPAVRRQARGGLVLRLTMAPRGLPLADLEG</sequence>
<evidence type="ECO:0000313" key="2">
    <source>
        <dbReference type="Proteomes" id="UP000598996"/>
    </source>
</evidence>
<name>A0ABS1VEN4_9ACTN</name>
<dbReference type="Proteomes" id="UP000598996">
    <property type="component" value="Unassembled WGS sequence"/>
</dbReference>
<evidence type="ECO:0000313" key="1">
    <source>
        <dbReference type="EMBL" id="MBL7253093.1"/>
    </source>
</evidence>
<keyword evidence="2" id="KW-1185">Reference proteome</keyword>
<reference evidence="1 2" key="1">
    <citation type="submission" date="2021-01" db="EMBL/GenBank/DDBJ databases">
        <title>Actinoplanes sp. nov. LDG1-01 isolated from lichen.</title>
        <authorList>
            <person name="Saeng-In P."/>
            <person name="Phongsopitanun W."/>
            <person name="Kanchanasin P."/>
            <person name="Yuki M."/>
            <person name="Kudo T."/>
            <person name="Ohkuma M."/>
            <person name="Tanasupawat S."/>
        </authorList>
    </citation>
    <scope>NUCLEOTIDE SEQUENCE [LARGE SCALE GENOMIC DNA]</scope>
    <source>
        <strain evidence="1 2">LDG1-01</strain>
    </source>
</reference>
<comment type="caution">
    <text evidence="1">The sequence shown here is derived from an EMBL/GenBank/DDBJ whole genome shotgun (WGS) entry which is preliminary data.</text>
</comment>
<organism evidence="1 2">
    <name type="scientific">Paractinoplanes lichenicola</name>
    <dbReference type="NCBI Taxonomy" id="2802976"/>
    <lineage>
        <taxon>Bacteria</taxon>
        <taxon>Bacillati</taxon>
        <taxon>Actinomycetota</taxon>
        <taxon>Actinomycetes</taxon>
        <taxon>Micromonosporales</taxon>
        <taxon>Micromonosporaceae</taxon>
        <taxon>Paractinoplanes</taxon>
    </lineage>
</organism>
<protein>
    <submittedName>
        <fullName evidence="1">Uncharacterized protein</fullName>
    </submittedName>
</protein>
<dbReference type="EMBL" id="JAENHO010000001">
    <property type="protein sequence ID" value="MBL7253093.1"/>
    <property type="molecule type" value="Genomic_DNA"/>
</dbReference>
<accession>A0ABS1VEN4</accession>